<evidence type="ECO:0000256" key="6">
    <source>
        <dbReference type="ARBA" id="ARBA00022833"/>
    </source>
</evidence>
<keyword evidence="3" id="KW-0812">Transmembrane</keyword>
<evidence type="ECO:0000256" key="3">
    <source>
        <dbReference type="ARBA" id="ARBA00022692"/>
    </source>
</evidence>
<evidence type="ECO:0000256" key="8">
    <source>
        <dbReference type="ARBA" id="ARBA00023049"/>
    </source>
</evidence>
<dbReference type="CDD" id="cd07325">
    <property type="entry name" value="M48_Ste24p_like"/>
    <property type="match status" value="1"/>
</dbReference>
<dbReference type="AlphaFoldDB" id="A0A150T539"/>
<reference evidence="12 13" key="1">
    <citation type="submission" date="2014-02" db="EMBL/GenBank/DDBJ databases">
        <title>The small core and large imbalanced accessory genome model reveals a collaborative survival strategy of Sorangium cellulosum strains in nature.</title>
        <authorList>
            <person name="Han K."/>
            <person name="Peng R."/>
            <person name="Blom J."/>
            <person name="Li Y.-Z."/>
        </authorList>
    </citation>
    <scope>NUCLEOTIDE SEQUENCE [LARGE SCALE GENOMIC DNA]</scope>
    <source>
        <strain evidence="12 13">So0149</strain>
    </source>
</reference>
<keyword evidence="2 10" id="KW-0645">Protease</keyword>
<accession>A0A150T539</accession>
<keyword evidence="8 10" id="KW-0482">Metalloprotease</keyword>
<protein>
    <recommendedName>
        <fullName evidence="11">Peptidase M48 domain-containing protein</fullName>
    </recommendedName>
</protein>
<evidence type="ECO:0000256" key="1">
    <source>
        <dbReference type="ARBA" id="ARBA00022475"/>
    </source>
</evidence>
<evidence type="ECO:0000313" key="13">
    <source>
        <dbReference type="Proteomes" id="UP000075515"/>
    </source>
</evidence>
<comment type="similarity">
    <text evidence="10">Belongs to the peptidase M48 family.</text>
</comment>
<organism evidence="12 13">
    <name type="scientific">Sorangium cellulosum</name>
    <name type="common">Polyangium cellulosum</name>
    <dbReference type="NCBI Taxonomy" id="56"/>
    <lineage>
        <taxon>Bacteria</taxon>
        <taxon>Pseudomonadati</taxon>
        <taxon>Myxococcota</taxon>
        <taxon>Polyangia</taxon>
        <taxon>Polyangiales</taxon>
        <taxon>Polyangiaceae</taxon>
        <taxon>Sorangium</taxon>
    </lineage>
</organism>
<evidence type="ECO:0000256" key="4">
    <source>
        <dbReference type="ARBA" id="ARBA00022723"/>
    </source>
</evidence>
<name>A0A150T539_SORCE</name>
<evidence type="ECO:0000256" key="7">
    <source>
        <dbReference type="ARBA" id="ARBA00022989"/>
    </source>
</evidence>
<evidence type="ECO:0000256" key="2">
    <source>
        <dbReference type="ARBA" id="ARBA00022670"/>
    </source>
</evidence>
<dbReference type="EMBL" id="JEMC01000934">
    <property type="protein sequence ID" value="KYG00990.1"/>
    <property type="molecule type" value="Genomic_DNA"/>
</dbReference>
<evidence type="ECO:0000256" key="10">
    <source>
        <dbReference type="RuleBase" id="RU003983"/>
    </source>
</evidence>
<dbReference type="Proteomes" id="UP000075515">
    <property type="component" value="Unassembled WGS sequence"/>
</dbReference>
<dbReference type="PANTHER" id="PTHR43221:SF3">
    <property type="entry name" value="SLL1280 PROTEIN"/>
    <property type="match status" value="1"/>
</dbReference>
<dbReference type="InterPro" id="IPR001915">
    <property type="entry name" value="Peptidase_M48"/>
</dbReference>
<gene>
    <name evidence="12" type="ORF">BE18_32230</name>
</gene>
<dbReference type="InterPro" id="IPR050083">
    <property type="entry name" value="HtpX_protease"/>
</dbReference>
<dbReference type="PANTHER" id="PTHR43221">
    <property type="entry name" value="PROTEASE HTPX"/>
    <property type="match status" value="1"/>
</dbReference>
<dbReference type="Pfam" id="PF01435">
    <property type="entry name" value="Peptidase_M48"/>
    <property type="match status" value="1"/>
</dbReference>
<dbReference type="GO" id="GO:0046872">
    <property type="term" value="F:metal ion binding"/>
    <property type="evidence" value="ECO:0007669"/>
    <property type="project" value="UniProtKB-KW"/>
</dbReference>
<dbReference type="GO" id="GO:0004222">
    <property type="term" value="F:metalloendopeptidase activity"/>
    <property type="evidence" value="ECO:0007669"/>
    <property type="project" value="InterPro"/>
</dbReference>
<keyword evidence="5 10" id="KW-0378">Hydrolase</keyword>
<evidence type="ECO:0000259" key="11">
    <source>
        <dbReference type="Pfam" id="PF01435"/>
    </source>
</evidence>
<dbReference type="Gene3D" id="3.30.2010.10">
    <property type="entry name" value="Metalloproteases ('zincins'), catalytic domain"/>
    <property type="match status" value="1"/>
</dbReference>
<comment type="cofactor">
    <cofactor evidence="10">
        <name>Zn(2+)</name>
        <dbReference type="ChEBI" id="CHEBI:29105"/>
    </cofactor>
    <text evidence="10">Binds 1 zinc ion per subunit.</text>
</comment>
<feature type="domain" description="Peptidase M48" evidence="11">
    <location>
        <begin position="100"/>
        <end position="284"/>
    </location>
</feature>
<dbReference type="GO" id="GO:0006508">
    <property type="term" value="P:proteolysis"/>
    <property type="evidence" value="ECO:0007669"/>
    <property type="project" value="UniProtKB-KW"/>
</dbReference>
<sequence length="319" mass="34884">MKFAAPGEGGVARPRPDRYLRRMAQVGTLDFKGFIERRKGQRAGGGDGAGNAYAYVSDKNTRLAFEKMRPVELAVTAAVRLFKTVGKNELLGHAVKVGPTQFPRVHKLAVHCAETLGIATPTLYIVNSPTLNAATYGTNDDSFIMVHSALVDHFTDDELLSVIGHECGHIHNSHVVYLTAMHYLTRMASVFVKWIVGPAMLALSGWSRRAEVTCDRAGLLCAKSLDVSTRALTKLALGSTKLYEELNLEAFIAQHDEGKGGIGRFAEFTASHPWLPKRVLALRAFAESELYQRHAGLGSGGLSMEEVDEKVHEVIKIWG</sequence>
<keyword evidence="9" id="KW-0472">Membrane</keyword>
<evidence type="ECO:0000313" key="12">
    <source>
        <dbReference type="EMBL" id="KYG00990.1"/>
    </source>
</evidence>
<keyword evidence="6 10" id="KW-0862">Zinc</keyword>
<comment type="caution">
    <text evidence="12">The sequence shown here is derived from an EMBL/GenBank/DDBJ whole genome shotgun (WGS) entry which is preliminary data.</text>
</comment>
<evidence type="ECO:0000256" key="5">
    <source>
        <dbReference type="ARBA" id="ARBA00022801"/>
    </source>
</evidence>
<evidence type="ECO:0000256" key="9">
    <source>
        <dbReference type="ARBA" id="ARBA00023136"/>
    </source>
</evidence>
<keyword evidence="4" id="KW-0479">Metal-binding</keyword>
<keyword evidence="7" id="KW-1133">Transmembrane helix</keyword>
<proteinExistence type="inferred from homology"/>
<keyword evidence="1" id="KW-1003">Cell membrane</keyword>